<evidence type="ECO:0000313" key="1">
    <source>
        <dbReference type="EMBL" id="KIM51909.1"/>
    </source>
</evidence>
<organism evidence="1 2">
    <name type="scientific">Scleroderma citrinum Foug A</name>
    <dbReference type="NCBI Taxonomy" id="1036808"/>
    <lineage>
        <taxon>Eukaryota</taxon>
        <taxon>Fungi</taxon>
        <taxon>Dikarya</taxon>
        <taxon>Basidiomycota</taxon>
        <taxon>Agaricomycotina</taxon>
        <taxon>Agaricomycetes</taxon>
        <taxon>Agaricomycetidae</taxon>
        <taxon>Boletales</taxon>
        <taxon>Sclerodermatineae</taxon>
        <taxon>Sclerodermataceae</taxon>
        <taxon>Scleroderma</taxon>
    </lineage>
</organism>
<keyword evidence="2" id="KW-1185">Reference proteome</keyword>
<dbReference type="InParanoid" id="A0A0C3D670"/>
<dbReference type="Proteomes" id="UP000053989">
    <property type="component" value="Unassembled WGS sequence"/>
</dbReference>
<dbReference type="AlphaFoldDB" id="A0A0C3D670"/>
<accession>A0A0C3D670</accession>
<name>A0A0C3D670_9AGAM</name>
<gene>
    <name evidence="1" type="ORF">SCLCIDRAFT_142311</name>
</gene>
<evidence type="ECO:0000313" key="2">
    <source>
        <dbReference type="Proteomes" id="UP000053989"/>
    </source>
</evidence>
<dbReference type="HOGENOM" id="CLU_006344_9_0_1"/>
<proteinExistence type="predicted"/>
<dbReference type="OrthoDB" id="3232986at2759"/>
<protein>
    <submittedName>
        <fullName evidence="1">Uncharacterized protein</fullName>
    </submittedName>
</protein>
<dbReference type="EMBL" id="KN822234">
    <property type="protein sequence ID" value="KIM51909.1"/>
    <property type="molecule type" value="Genomic_DNA"/>
</dbReference>
<reference evidence="1 2" key="1">
    <citation type="submission" date="2014-04" db="EMBL/GenBank/DDBJ databases">
        <authorList>
            <consortium name="DOE Joint Genome Institute"/>
            <person name="Kuo A."/>
            <person name="Kohler A."/>
            <person name="Nagy L.G."/>
            <person name="Floudas D."/>
            <person name="Copeland A."/>
            <person name="Barry K.W."/>
            <person name="Cichocki N."/>
            <person name="Veneault-Fourrey C."/>
            <person name="LaButti K."/>
            <person name="Lindquist E.A."/>
            <person name="Lipzen A."/>
            <person name="Lundell T."/>
            <person name="Morin E."/>
            <person name="Murat C."/>
            <person name="Sun H."/>
            <person name="Tunlid A."/>
            <person name="Henrissat B."/>
            <person name="Grigoriev I.V."/>
            <person name="Hibbett D.S."/>
            <person name="Martin F."/>
            <person name="Nordberg H.P."/>
            <person name="Cantor M.N."/>
            <person name="Hua S.X."/>
        </authorList>
    </citation>
    <scope>NUCLEOTIDE SEQUENCE [LARGE SCALE GENOMIC DNA]</scope>
    <source>
        <strain evidence="1 2">Foug A</strain>
    </source>
</reference>
<feature type="non-terminal residue" evidence="1">
    <location>
        <position position="1"/>
    </location>
</feature>
<sequence length="134" mass="15210">YDSVIISSHSQSDWPKSGLRDHSVSQLQMVFHLPRSDVFLAYIQHSNKHFHISSSTGVSPVTGMHMLRWAVKVSGQRVGEVIPLDHICSPAHLVPNFGSEAHSRLTNLSAYELTNEFHLNKYWLKEFYYALCSA</sequence>
<reference evidence="2" key="2">
    <citation type="submission" date="2015-01" db="EMBL/GenBank/DDBJ databases">
        <title>Evolutionary Origins and Diversification of the Mycorrhizal Mutualists.</title>
        <authorList>
            <consortium name="DOE Joint Genome Institute"/>
            <consortium name="Mycorrhizal Genomics Consortium"/>
            <person name="Kohler A."/>
            <person name="Kuo A."/>
            <person name="Nagy L.G."/>
            <person name="Floudas D."/>
            <person name="Copeland A."/>
            <person name="Barry K.W."/>
            <person name="Cichocki N."/>
            <person name="Veneault-Fourrey C."/>
            <person name="LaButti K."/>
            <person name="Lindquist E.A."/>
            <person name="Lipzen A."/>
            <person name="Lundell T."/>
            <person name="Morin E."/>
            <person name="Murat C."/>
            <person name="Riley R."/>
            <person name="Ohm R."/>
            <person name="Sun H."/>
            <person name="Tunlid A."/>
            <person name="Henrissat B."/>
            <person name="Grigoriev I.V."/>
            <person name="Hibbett D.S."/>
            <person name="Martin F."/>
        </authorList>
    </citation>
    <scope>NUCLEOTIDE SEQUENCE [LARGE SCALE GENOMIC DNA]</scope>
    <source>
        <strain evidence="2">Foug A</strain>
    </source>
</reference>